<dbReference type="EMBL" id="LGTC01000001">
    <property type="protein sequence ID" value="KNY28165.1"/>
    <property type="molecule type" value="Genomic_DNA"/>
</dbReference>
<name>A0A0L6JR37_9FIRM</name>
<evidence type="ECO:0000313" key="2">
    <source>
        <dbReference type="EMBL" id="KNY28165.1"/>
    </source>
</evidence>
<comment type="caution">
    <text evidence="2">The sequence shown here is derived from an EMBL/GenBank/DDBJ whole genome shotgun (WGS) entry which is preliminary data.</text>
</comment>
<dbReference type="GO" id="GO:0030246">
    <property type="term" value="F:carbohydrate binding"/>
    <property type="evidence" value="ECO:0007669"/>
    <property type="project" value="InterPro"/>
</dbReference>
<evidence type="ECO:0000259" key="1">
    <source>
        <dbReference type="Pfam" id="PF22184"/>
    </source>
</evidence>
<sequence>MVLVPGESRTVNFKNNSYPISVSSGMYIKSEPDDTTGNIKFSVPNNTLPGTYDANVNIKYPNAIVQTPVIIYVINEGKSSEELSRQVILEGRNLSIKIKGNNISALSLASLTIDGTPLSVIPQSTPNGWLIDIGMVNDGSIISYKFNHTAYGNTYLTPEYDYVVNYTNKNSDSDIYEVCLLENTSGDVTLRLVPKAQFNPSQIAVTYKINNGADATVTMTKMGSNWEISLGKLNDDTYVSGHFVYGKGTVSITSPKFLLHYDSTYPSNITIPWTIERNVDGDAIIRIPSS</sequence>
<protein>
    <recommendedName>
        <fullName evidence="1">CBM56 domain-containing protein</fullName>
    </recommendedName>
</protein>
<dbReference type="AlphaFoldDB" id="A0A0L6JR37"/>
<gene>
    <name evidence="2" type="ORF">Bccel_3439</name>
</gene>
<accession>A0A0L6JR37</accession>
<organism evidence="2 3">
    <name type="scientific">Pseudobacteroides cellulosolvens ATCC 35603 = DSM 2933</name>
    <dbReference type="NCBI Taxonomy" id="398512"/>
    <lineage>
        <taxon>Bacteria</taxon>
        <taxon>Bacillati</taxon>
        <taxon>Bacillota</taxon>
        <taxon>Clostridia</taxon>
        <taxon>Eubacteriales</taxon>
        <taxon>Oscillospiraceae</taxon>
        <taxon>Pseudobacteroides</taxon>
    </lineage>
</organism>
<evidence type="ECO:0000313" key="3">
    <source>
        <dbReference type="Proteomes" id="UP000036923"/>
    </source>
</evidence>
<proteinExistence type="predicted"/>
<reference evidence="3" key="1">
    <citation type="submission" date="2015-07" db="EMBL/GenBank/DDBJ databases">
        <title>Near-Complete Genome Sequence of the Cellulolytic Bacterium Bacteroides (Pseudobacteroides) cellulosolvens ATCC 35603.</title>
        <authorList>
            <person name="Dassa B."/>
            <person name="Utturkar S.M."/>
            <person name="Klingeman D.M."/>
            <person name="Hurt R.A."/>
            <person name="Keller M."/>
            <person name="Xu J."/>
            <person name="Reddy Y.H.K."/>
            <person name="Borovok I."/>
            <person name="Grinberg I.R."/>
            <person name="Lamed R."/>
            <person name="Zhivin O."/>
            <person name="Bayer E.A."/>
            <person name="Brown S.D."/>
        </authorList>
    </citation>
    <scope>NUCLEOTIDE SEQUENCE [LARGE SCALE GENOMIC DNA]</scope>
    <source>
        <strain evidence="3">DSM 2933</strain>
    </source>
</reference>
<feature type="domain" description="CBM56" evidence="1">
    <location>
        <begin position="188"/>
        <end position="249"/>
    </location>
</feature>
<dbReference type="STRING" id="398512.Bccel_3439"/>
<dbReference type="Pfam" id="PF22184">
    <property type="entry name" value="CBM_56"/>
    <property type="match status" value="1"/>
</dbReference>
<dbReference type="RefSeq" id="WP_036945539.1">
    <property type="nucleotide sequence ID" value="NZ_JQKC01000056.1"/>
</dbReference>
<dbReference type="Proteomes" id="UP000036923">
    <property type="component" value="Unassembled WGS sequence"/>
</dbReference>
<dbReference type="InterPro" id="IPR047569">
    <property type="entry name" value="CBM56"/>
</dbReference>
<keyword evidence="3" id="KW-1185">Reference proteome</keyword>